<organism evidence="2 3">
    <name type="scientific">Salipaludibacillus agaradhaerens</name>
    <name type="common">Bacillus agaradhaerens</name>
    <dbReference type="NCBI Taxonomy" id="76935"/>
    <lineage>
        <taxon>Bacteria</taxon>
        <taxon>Bacillati</taxon>
        <taxon>Bacillota</taxon>
        <taxon>Bacilli</taxon>
        <taxon>Bacillales</taxon>
        <taxon>Bacillaceae</taxon>
    </lineage>
</organism>
<accession>A0A9Q4FZT2</accession>
<keyword evidence="1" id="KW-1133">Transmembrane helix</keyword>
<dbReference type="RefSeq" id="WP_257821518.1">
    <property type="nucleotide sequence ID" value="NZ_JABXYM010000001.1"/>
</dbReference>
<feature type="transmembrane region" description="Helical" evidence="1">
    <location>
        <begin position="35"/>
        <end position="55"/>
    </location>
</feature>
<reference evidence="2" key="1">
    <citation type="submission" date="2020-06" db="EMBL/GenBank/DDBJ databases">
        <title>Insight into the genomes of haloalkaliphilic bacilli from Kenyan soda lakes.</title>
        <authorList>
            <person name="Mwirichia R."/>
            <person name="Villamizar G.C."/>
            <person name="Poehlein A."/>
            <person name="Mugweru J."/>
            <person name="Kipnyargis A."/>
            <person name="Kiplimo D."/>
            <person name="Orwa P."/>
            <person name="Daniel R."/>
        </authorList>
    </citation>
    <scope>NUCLEOTIDE SEQUENCE</scope>
    <source>
        <strain evidence="2">B1096_S55</strain>
    </source>
</reference>
<evidence type="ECO:0000313" key="3">
    <source>
        <dbReference type="Proteomes" id="UP001057753"/>
    </source>
</evidence>
<keyword evidence="1" id="KW-0812">Transmembrane</keyword>
<evidence type="ECO:0000313" key="2">
    <source>
        <dbReference type="EMBL" id="MCR6097069.1"/>
    </source>
</evidence>
<keyword evidence="1" id="KW-0472">Membrane</keyword>
<comment type="caution">
    <text evidence="2">The sequence shown here is derived from an EMBL/GenBank/DDBJ whole genome shotgun (WGS) entry which is preliminary data.</text>
</comment>
<protein>
    <submittedName>
        <fullName evidence="2">Uncharacterized protein</fullName>
    </submittedName>
</protein>
<dbReference type="EMBL" id="JABXYM010000001">
    <property type="protein sequence ID" value="MCR6097069.1"/>
    <property type="molecule type" value="Genomic_DNA"/>
</dbReference>
<name>A0A9Q4FZT2_SALAG</name>
<evidence type="ECO:0000256" key="1">
    <source>
        <dbReference type="SAM" id="Phobius"/>
    </source>
</evidence>
<gene>
    <name evidence="2" type="ORF">HXA33_10910</name>
</gene>
<sequence length="62" mass="6855">MPQFWLILLCIGIPSMIKTDLTFHLVSILNLRGVSPAGAVFVLSLIAITVFPITMQNLSWNV</sequence>
<keyword evidence="3" id="KW-1185">Reference proteome</keyword>
<proteinExistence type="predicted"/>
<dbReference type="AlphaFoldDB" id="A0A9Q4FZT2"/>
<dbReference type="Proteomes" id="UP001057753">
    <property type="component" value="Unassembled WGS sequence"/>
</dbReference>